<dbReference type="SMART" id="SM00388">
    <property type="entry name" value="HisKA"/>
    <property type="match status" value="1"/>
</dbReference>
<dbReference type="CDD" id="cd00082">
    <property type="entry name" value="HisKA"/>
    <property type="match status" value="1"/>
</dbReference>
<dbReference type="GO" id="GO:0006355">
    <property type="term" value="P:regulation of DNA-templated transcription"/>
    <property type="evidence" value="ECO:0007669"/>
    <property type="project" value="InterPro"/>
</dbReference>
<dbReference type="InterPro" id="IPR036890">
    <property type="entry name" value="HATPase_C_sf"/>
</dbReference>
<keyword evidence="22" id="KW-1185">Reference proteome</keyword>
<evidence type="ECO:0000313" key="21">
    <source>
        <dbReference type="EMBL" id="PWK78317.1"/>
    </source>
</evidence>
<dbReference type="SMART" id="SM00387">
    <property type="entry name" value="HATPase_c"/>
    <property type="match status" value="1"/>
</dbReference>
<dbReference type="Proteomes" id="UP000245678">
    <property type="component" value="Unassembled WGS sequence"/>
</dbReference>
<evidence type="ECO:0000256" key="9">
    <source>
        <dbReference type="ARBA" id="ARBA00022777"/>
    </source>
</evidence>
<keyword evidence="4" id="KW-1003">Cell membrane</keyword>
<keyword evidence="11" id="KW-1133">Transmembrane helix</keyword>
<dbReference type="InterPro" id="IPR013767">
    <property type="entry name" value="PAS_fold"/>
</dbReference>
<dbReference type="Pfam" id="PF00989">
    <property type="entry name" value="PAS"/>
    <property type="match status" value="2"/>
</dbReference>
<dbReference type="RefSeq" id="WP_109607874.1">
    <property type="nucleotide sequence ID" value="NZ_QGHA01000003.1"/>
</dbReference>
<dbReference type="Pfam" id="PF00072">
    <property type="entry name" value="Response_reg"/>
    <property type="match status" value="2"/>
</dbReference>
<keyword evidence="12" id="KW-0902">Two-component regulatory system</keyword>
<dbReference type="SUPFAM" id="SSF55874">
    <property type="entry name" value="ATPase domain of HSP90 chaperone/DNA topoisomerase II/histidine kinase"/>
    <property type="match status" value="1"/>
</dbReference>
<evidence type="ECO:0000256" key="5">
    <source>
        <dbReference type="ARBA" id="ARBA00022553"/>
    </source>
</evidence>
<dbReference type="PRINTS" id="PR00344">
    <property type="entry name" value="BCTRLSENSOR"/>
</dbReference>
<dbReference type="SMART" id="SM00086">
    <property type="entry name" value="PAC"/>
    <property type="match status" value="4"/>
</dbReference>
<keyword evidence="6" id="KW-0808">Transferase</keyword>
<feature type="domain" description="PAS" evidence="18">
    <location>
        <begin position="536"/>
        <end position="583"/>
    </location>
</feature>
<dbReference type="InterPro" id="IPR000014">
    <property type="entry name" value="PAS"/>
</dbReference>
<dbReference type="Gene3D" id="3.30.565.10">
    <property type="entry name" value="Histidine kinase-like ATPase, C-terminal domain"/>
    <property type="match status" value="1"/>
</dbReference>
<evidence type="ECO:0000256" key="15">
    <source>
        <dbReference type="PROSITE-ProRule" id="PRU00169"/>
    </source>
</evidence>
<evidence type="ECO:0000256" key="3">
    <source>
        <dbReference type="ARBA" id="ARBA00012438"/>
    </source>
</evidence>
<feature type="domain" description="PAC" evidence="19">
    <location>
        <begin position="625"/>
        <end position="676"/>
    </location>
</feature>
<evidence type="ECO:0000256" key="6">
    <source>
        <dbReference type="ARBA" id="ARBA00022679"/>
    </source>
</evidence>
<dbReference type="InterPro" id="IPR035965">
    <property type="entry name" value="PAS-like_dom_sf"/>
</dbReference>
<dbReference type="SMART" id="SM00065">
    <property type="entry name" value="GAF"/>
    <property type="match status" value="1"/>
</dbReference>
<dbReference type="FunFam" id="3.30.565.10:FF:000010">
    <property type="entry name" value="Sensor histidine kinase RcsC"/>
    <property type="match status" value="1"/>
</dbReference>
<dbReference type="InterPro" id="IPR004358">
    <property type="entry name" value="Sig_transdc_His_kin-like_C"/>
</dbReference>
<dbReference type="InterPro" id="IPR008207">
    <property type="entry name" value="Sig_transdc_His_kin_Hpt_dom"/>
</dbReference>
<dbReference type="PANTHER" id="PTHR45339:SF1">
    <property type="entry name" value="HYBRID SIGNAL TRANSDUCTION HISTIDINE KINASE J"/>
    <property type="match status" value="1"/>
</dbReference>
<dbReference type="SUPFAM" id="SSF47226">
    <property type="entry name" value="Histidine-containing phosphotransfer domain, HPT domain"/>
    <property type="match status" value="1"/>
</dbReference>
<dbReference type="InterPro" id="IPR036641">
    <property type="entry name" value="HPT_dom_sf"/>
</dbReference>
<dbReference type="Pfam" id="PF01590">
    <property type="entry name" value="GAF"/>
    <property type="match status" value="1"/>
</dbReference>
<dbReference type="InterPro" id="IPR013656">
    <property type="entry name" value="PAS_4"/>
</dbReference>
<feature type="domain" description="Response regulatory" evidence="17">
    <location>
        <begin position="1199"/>
        <end position="1317"/>
    </location>
</feature>
<evidence type="ECO:0000256" key="11">
    <source>
        <dbReference type="ARBA" id="ARBA00022989"/>
    </source>
</evidence>
<evidence type="ECO:0000256" key="2">
    <source>
        <dbReference type="ARBA" id="ARBA00004651"/>
    </source>
</evidence>
<dbReference type="InterPro" id="IPR000700">
    <property type="entry name" value="PAS-assoc_C"/>
</dbReference>
<reference evidence="21 22" key="1">
    <citation type="submission" date="2018-05" db="EMBL/GenBank/DDBJ databases">
        <title>Genomic Encyclopedia of Archaeal and Bacterial Type Strains, Phase II (KMG-II): from individual species to whole genera.</title>
        <authorList>
            <person name="Goeker M."/>
        </authorList>
    </citation>
    <scope>NUCLEOTIDE SEQUENCE [LARGE SCALE GENOMIC DNA]</scope>
    <source>
        <strain evidence="21 22">DSM 19975</strain>
    </source>
</reference>
<dbReference type="GO" id="GO:0000155">
    <property type="term" value="F:phosphorelay sensor kinase activity"/>
    <property type="evidence" value="ECO:0007669"/>
    <property type="project" value="InterPro"/>
</dbReference>
<dbReference type="Pfam" id="PF02518">
    <property type="entry name" value="HATPase_c"/>
    <property type="match status" value="1"/>
</dbReference>
<dbReference type="Gene3D" id="1.20.120.160">
    <property type="entry name" value="HPT domain"/>
    <property type="match status" value="1"/>
</dbReference>
<dbReference type="InterPro" id="IPR001789">
    <property type="entry name" value="Sig_transdc_resp-reg_receiver"/>
</dbReference>
<dbReference type="InterPro" id="IPR005467">
    <property type="entry name" value="His_kinase_dom"/>
</dbReference>
<feature type="domain" description="PAC" evidence="19">
    <location>
        <begin position="484"/>
        <end position="535"/>
    </location>
</feature>
<proteinExistence type="predicted"/>
<dbReference type="CDD" id="cd17546">
    <property type="entry name" value="REC_hyHK_CKI1_RcsC-like"/>
    <property type="match status" value="2"/>
</dbReference>
<feature type="domain" description="Response regulatory" evidence="17">
    <location>
        <begin position="1057"/>
        <end position="1177"/>
    </location>
</feature>
<dbReference type="EC" id="2.7.13.3" evidence="3"/>
<feature type="modified residue" description="Phosphohistidine" evidence="14">
    <location>
        <position position="1389"/>
    </location>
</feature>
<evidence type="ECO:0000259" key="19">
    <source>
        <dbReference type="PROSITE" id="PS50113"/>
    </source>
</evidence>
<accession>A0A316HD28</accession>
<dbReference type="Gene3D" id="1.10.287.130">
    <property type="match status" value="1"/>
</dbReference>
<dbReference type="InterPro" id="IPR001610">
    <property type="entry name" value="PAC"/>
</dbReference>
<dbReference type="SUPFAM" id="SSF47384">
    <property type="entry name" value="Homodimeric domain of signal transducing histidine kinase"/>
    <property type="match status" value="1"/>
</dbReference>
<dbReference type="NCBIfam" id="TIGR00229">
    <property type="entry name" value="sensory_box"/>
    <property type="match status" value="4"/>
</dbReference>
<evidence type="ECO:0000259" key="16">
    <source>
        <dbReference type="PROSITE" id="PS50109"/>
    </source>
</evidence>
<organism evidence="21 22">
    <name type="scientific">Mucilaginibacter oryzae</name>
    <dbReference type="NCBI Taxonomy" id="468058"/>
    <lineage>
        <taxon>Bacteria</taxon>
        <taxon>Pseudomonadati</taxon>
        <taxon>Bacteroidota</taxon>
        <taxon>Sphingobacteriia</taxon>
        <taxon>Sphingobacteriales</taxon>
        <taxon>Sphingobacteriaceae</taxon>
        <taxon>Mucilaginibacter</taxon>
    </lineage>
</organism>
<evidence type="ECO:0000259" key="20">
    <source>
        <dbReference type="PROSITE" id="PS50894"/>
    </source>
</evidence>
<protein>
    <recommendedName>
        <fullName evidence="3">histidine kinase</fullName>
        <ecNumber evidence="3">2.7.13.3</ecNumber>
    </recommendedName>
</protein>
<feature type="modified residue" description="4-aspartylphosphate" evidence="15">
    <location>
        <position position="1250"/>
    </location>
</feature>
<feature type="domain" description="PAS" evidence="18">
    <location>
        <begin position="284"/>
        <end position="354"/>
    </location>
</feature>
<evidence type="ECO:0000259" key="17">
    <source>
        <dbReference type="PROSITE" id="PS50110"/>
    </source>
</evidence>
<dbReference type="GO" id="GO:0005886">
    <property type="term" value="C:plasma membrane"/>
    <property type="evidence" value="ECO:0007669"/>
    <property type="project" value="UniProtKB-SubCell"/>
</dbReference>
<dbReference type="FunFam" id="1.10.287.130:FF:000003">
    <property type="entry name" value="Histidine kinase"/>
    <property type="match status" value="1"/>
</dbReference>
<dbReference type="PROSITE" id="PS50112">
    <property type="entry name" value="PAS"/>
    <property type="match status" value="3"/>
</dbReference>
<evidence type="ECO:0000256" key="10">
    <source>
        <dbReference type="ARBA" id="ARBA00022840"/>
    </source>
</evidence>
<dbReference type="InterPro" id="IPR003594">
    <property type="entry name" value="HATPase_dom"/>
</dbReference>
<keyword evidence="13" id="KW-0472">Membrane</keyword>
<comment type="catalytic activity">
    <reaction evidence="1">
        <text>ATP + protein L-histidine = ADP + protein N-phospho-L-histidine.</text>
        <dbReference type="EC" id="2.7.13.3"/>
    </reaction>
</comment>
<dbReference type="CDD" id="cd16922">
    <property type="entry name" value="HATPase_EvgS-ArcB-TorS-like"/>
    <property type="match status" value="1"/>
</dbReference>
<evidence type="ECO:0000256" key="13">
    <source>
        <dbReference type="ARBA" id="ARBA00023136"/>
    </source>
</evidence>
<dbReference type="CDD" id="cd00130">
    <property type="entry name" value="PAS"/>
    <property type="match status" value="3"/>
</dbReference>
<dbReference type="PROSITE" id="PS50109">
    <property type="entry name" value="HIS_KIN"/>
    <property type="match status" value="1"/>
</dbReference>
<dbReference type="PROSITE" id="PS50110">
    <property type="entry name" value="RESPONSE_REGULATORY"/>
    <property type="match status" value="2"/>
</dbReference>
<dbReference type="InterPro" id="IPR036097">
    <property type="entry name" value="HisK_dim/P_sf"/>
</dbReference>
<keyword evidence="10" id="KW-0067">ATP-binding</keyword>
<dbReference type="SUPFAM" id="SSF55785">
    <property type="entry name" value="PYP-like sensor domain (PAS domain)"/>
    <property type="match status" value="5"/>
</dbReference>
<evidence type="ECO:0000256" key="14">
    <source>
        <dbReference type="PROSITE-ProRule" id="PRU00110"/>
    </source>
</evidence>
<sequence length="1441" mass="162350">MTDHNEKNRLKALHSYHILDTLPEQAFDRITRLASIICEVPIALISLIDENRQWFKSRQGLEASETSRDLAFCHYAILGSEIMEVEDALSDERFKNNALVLSDPHIRFYAGQPLADPNGYALGTLCVIDREPKLLRPDQKEALKLLSREVMDLILERRQKEELRSFEVLFQLSDDLLCIVDTDGFFKKINPSFGKLLGWQGDELLKMSFWDLVHPQDLEAAQQEMTRLASGKPTVNFEHRFRCKTGDYRWLQWVATPEPETGYLFAIARDITHEKKQAKELAENERKLRAFFENSQGLMCTHNLTGRFLSVNNAGAGILGYSPDEILQLGLFDIVPEEHHTEVRAYLQAIRHQGSAQGQMITRHKDGSLRIWLFNNVLENGFKDEDDYVIGNAIDITDRAMLEDALRKTRELLEETNKVAKVGGWEVDLVLQKVSWTKVTRDIHKVGEDYEPDMETAIEFYKAGESREAVTKAVNTAIENGTPWDLELQLTDARGKEIWVRAIGKAEMENGVCKRLYGTFQDIDEAKKADLELHRSQKQLKDVLDAASGVSIIATDPEGLITVFNAGAEKMLGYACEEMIGKQTPAIIHDAAETAARGKELSEQMGYPVEGFRVFVTVPEQQGSERRDWTYITKSGRRRTVSLMVTAIRDQGRVTGYLGVAIDITDKRLTENALLAEKGRLSAFVEHAPAAVAMMDEEMRFVAVSRRWLEDYHFSGVNVLGRSYYDVFPGLETERKERHQRVLNGAVERKDEDTYRLPFDTEDMFITWEMRPWFRFDDKVGGIMIFTQNITPIIKQREELKLAKTLAEQASQAKSEFLANMSHEIRTPLNGVIGFTDLVLKTPLNETQHQYVSIINQSGNALLSIINDILDFSKIEAGRLELDIERCDLYELCGQATDIITYQVQHKGLEMLLNVAADLPRFIYADAIRLKQILVNLLGNAAKFTEKGEIELHIETLSATGDEQTLRFAVRDTGIGIQPEKQAKIFDAFSQEDSSTTKKYGGTGLGLTISNKLLGLMNSRLQLISQPGKGSTFYFDISFRAEQGEAIEWAGLDNVNQVLIVDDNANNRLIINQMLALKNISVTEATNGFEALQLLAKGERYDVILMDYNMPYMDGLETIRKIRENFSRTYEEQPVVLLHSSSDDQLILQLCKELDVRKRIVKPLKIQELYGALSRLNSDDDRQTEHAAHNSPPVPATLRVLIAEDNTVNMLLAKTLIRNVSPHAELIEAHNGIEAVTCCEKYMPDIIFMDVQMPLMNGYDATRKIRLIDTAKKIPIIALTAGNVKGEKEKCIDAGMDDFVVKPVVADTIALILNKWLDHDSGHEVSNHENSSDTDPHYDPQVLMTFLGDAPASLKEALDAAVSELEQAKSQITAAQNSGNIKLINEQGHKLYGTATSAGMGILAGLANTLEHYKGGDFAQLDELITKTTGEIEQLLNRIRV</sequence>
<dbReference type="SUPFAM" id="SSF52172">
    <property type="entry name" value="CheY-like"/>
    <property type="match status" value="2"/>
</dbReference>
<evidence type="ECO:0000256" key="7">
    <source>
        <dbReference type="ARBA" id="ARBA00022692"/>
    </source>
</evidence>
<keyword evidence="7" id="KW-0812">Transmembrane</keyword>
<evidence type="ECO:0000256" key="1">
    <source>
        <dbReference type="ARBA" id="ARBA00000085"/>
    </source>
</evidence>
<dbReference type="SUPFAM" id="SSF55781">
    <property type="entry name" value="GAF domain-like"/>
    <property type="match status" value="1"/>
</dbReference>
<comment type="caution">
    <text evidence="21">The sequence shown here is derived from an EMBL/GenBank/DDBJ whole genome shotgun (WGS) entry which is preliminary data.</text>
</comment>
<dbReference type="PANTHER" id="PTHR45339">
    <property type="entry name" value="HYBRID SIGNAL TRANSDUCTION HISTIDINE KINASE J"/>
    <property type="match status" value="1"/>
</dbReference>
<feature type="modified residue" description="4-aspartylphosphate" evidence="15">
    <location>
        <position position="1107"/>
    </location>
</feature>
<feature type="domain" description="Histidine kinase" evidence="16">
    <location>
        <begin position="820"/>
        <end position="1041"/>
    </location>
</feature>
<keyword evidence="9" id="KW-0418">Kinase</keyword>
<dbReference type="Pfam" id="PF08448">
    <property type="entry name" value="PAS_4"/>
    <property type="match status" value="2"/>
</dbReference>
<dbReference type="PROSITE" id="PS50113">
    <property type="entry name" value="PAC"/>
    <property type="match status" value="2"/>
</dbReference>
<evidence type="ECO:0000313" key="22">
    <source>
        <dbReference type="Proteomes" id="UP000245678"/>
    </source>
</evidence>
<dbReference type="Gene3D" id="3.30.450.20">
    <property type="entry name" value="PAS domain"/>
    <property type="match status" value="5"/>
</dbReference>
<dbReference type="Gene3D" id="3.30.450.40">
    <property type="match status" value="1"/>
</dbReference>
<dbReference type="GO" id="GO:0005524">
    <property type="term" value="F:ATP binding"/>
    <property type="evidence" value="ECO:0007669"/>
    <property type="project" value="UniProtKB-KW"/>
</dbReference>
<dbReference type="InterPro" id="IPR003661">
    <property type="entry name" value="HisK_dim/P_dom"/>
</dbReference>
<comment type="subcellular location">
    <subcellularLocation>
        <location evidence="2">Cell membrane</location>
        <topology evidence="2">Multi-pass membrane protein</topology>
    </subcellularLocation>
</comment>
<dbReference type="InterPro" id="IPR029016">
    <property type="entry name" value="GAF-like_dom_sf"/>
</dbReference>
<dbReference type="Gene3D" id="3.40.50.2300">
    <property type="match status" value="2"/>
</dbReference>
<dbReference type="SMART" id="SM00091">
    <property type="entry name" value="PAS"/>
    <property type="match status" value="4"/>
</dbReference>
<dbReference type="Pfam" id="PF00512">
    <property type="entry name" value="HisKA"/>
    <property type="match status" value="1"/>
</dbReference>
<evidence type="ECO:0000256" key="4">
    <source>
        <dbReference type="ARBA" id="ARBA00022475"/>
    </source>
</evidence>
<gene>
    <name evidence="21" type="ORF">LX99_02157</name>
</gene>
<feature type="domain" description="PAS" evidence="18">
    <location>
        <begin position="162"/>
        <end position="232"/>
    </location>
</feature>
<keyword evidence="5 15" id="KW-0597">Phosphoprotein</keyword>
<dbReference type="InterPro" id="IPR003018">
    <property type="entry name" value="GAF"/>
</dbReference>
<feature type="domain" description="HPt" evidence="20">
    <location>
        <begin position="1350"/>
        <end position="1441"/>
    </location>
</feature>
<dbReference type="InterPro" id="IPR011006">
    <property type="entry name" value="CheY-like_superfamily"/>
</dbReference>
<dbReference type="EMBL" id="QGHA01000003">
    <property type="protein sequence ID" value="PWK78317.1"/>
    <property type="molecule type" value="Genomic_DNA"/>
</dbReference>
<dbReference type="PROSITE" id="PS50894">
    <property type="entry name" value="HPT"/>
    <property type="match status" value="1"/>
</dbReference>
<evidence type="ECO:0000256" key="12">
    <source>
        <dbReference type="ARBA" id="ARBA00023012"/>
    </source>
</evidence>
<keyword evidence="8" id="KW-0547">Nucleotide-binding</keyword>
<evidence type="ECO:0000256" key="8">
    <source>
        <dbReference type="ARBA" id="ARBA00022741"/>
    </source>
</evidence>
<name>A0A316HD28_9SPHI</name>
<dbReference type="SMART" id="SM00448">
    <property type="entry name" value="REC"/>
    <property type="match status" value="2"/>
</dbReference>
<evidence type="ECO:0000259" key="18">
    <source>
        <dbReference type="PROSITE" id="PS50112"/>
    </source>
</evidence>